<accession>A0AAW1LLE0</accession>
<feature type="domain" description="Ints3-like C-terminal" evidence="7">
    <location>
        <begin position="717"/>
        <end position="931"/>
    </location>
</feature>
<dbReference type="InterPro" id="IPR019333">
    <property type="entry name" value="INTS3_N"/>
</dbReference>
<dbReference type="EMBL" id="JBDFQZ010000004">
    <property type="protein sequence ID" value="KAK9735954.1"/>
    <property type="molecule type" value="Genomic_DNA"/>
</dbReference>
<dbReference type="GO" id="GO:0005634">
    <property type="term" value="C:nucleus"/>
    <property type="evidence" value="ECO:0007669"/>
    <property type="project" value="UniProtKB-SubCell"/>
</dbReference>
<dbReference type="Pfam" id="PF24566">
    <property type="entry name" value="HEAT_Ints3_C"/>
    <property type="match status" value="1"/>
</dbReference>
<evidence type="ECO:0000259" key="7">
    <source>
        <dbReference type="Pfam" id="PF24566"/>
    </source>
</evidence>
<keyword evidence="5" id="KW-0539">Nucleus</keyword>
<protein>
    <recommendedName>
        <fullName evidence="10">Integrator complex subunit 3</fullName>
    </recommendedName>
</protein>
<keyword evidence="4" id="KW-0963">Cytoplasm</keyword>
<evidence type="ECO:0000313" key="8">
    <source>
        <dbReference type="EMBL" id="KAK9735954.1"/>
    </source>
</evidence>
<proteinExistence type="inferred from homology"/>
<evidence type="ECO:0000256" key="3">
    <source>
        <dbReference type="ARBA" id="ARBA00006130"/>
    </source>
</evidence>
<dbReference type="GO" id="GO:0005737">
    <property type="term" value="C:cytoplasm"/>
    <property type="evidence" value="ECO:0007669"/>
    <property type="project" value="UniProtKB-SubCell"/>
</dbReference>
<keyword evidence="9" id="KW-1185">Reference proteome</keyword>
<evidence type="ECO:0000256" key="1">
    <source>
        <dbReference type="ARBA" id="ARBA00004123"/>
    </source>
</evidence>
<organism evidence="8 9">
    <name type="scientific">Saponaria officinalis</name>
    <name type="common">Common soapwort</name>
    <name type="synonym">Lychnis saponaria</name>
    <dbReference type="NCBI Taxonomy" id="3572"/>
    <lineage>
        <taxon>Eukaryota</taxon>
        <taxon>Viridiplantae</taxon>
        <taxon>Streptophyta</taxon>
        <taxon>Embryophyta</taxon>
        <taxon>Tracheophyta</taxon>
        <taxon>Spermatophyta</taxon>
        <taxon>Magnoliopsida</taxon>
        <taxon>eudicotyledons</taxon>
        <taxon>Gunneridae</taxon>
        <taxon>Pentapetalae</taxon>
        <taxon>Caryophyllales</taxon>
        <taxon>Caryophyllaceae</taxon>
        <taxon>Caryophylleae</taxon>
        <taxon>Saponaria</taxon>
    </lineage>
</organism>
<dbReference type="AlphaFoldDB" id="A0AAW1LLE0"/>
<comment type="caution">
    <text evidence="8">The sequence shown here is derived from an EMBL/GenBank/DDBJ whole genome shotgun (WGS) entry which is preliminary data.</text>
</comment>
<name>A0AAW1LLE0_SAPOF</name>
<gene>
    <name evidence="8" type="ORF">RND81_04G240700</name>
</gene>
<evidence type="ECO:0008006" key="10">
    <source>
        <dbReference type="Google" id="ProtNLM"/>
    </source>
</evidence>
<evidence type="ECO:0000259" key="6">
    <source>
        <dbReference type="Pfam" id="PF10189"/>
    </source>
</evidence>
<feature type="domain" description="Integrator complex subunit 3 N-terminal" evidence="6">
    <location>
        <begin position="47"/>
        <end position="458"/>
    </location>
</feature>
<evidence type="ECO:0000313" key="9">
    <source>
        <dbReference type="Proteomes" id="UP001443914"/>
    </source>
</evidence>
<dbReference type="PANTHER" id="PTHR13587">
    <property type="entry name" value="INTEGRATOR COMPLEX SUBUNIT 3"/>
    <property type="match status" value="1"/>
</dbReference>
<sequence>MIMASKLISLSPHEAQIQLEVSLREAYCINQSKLTPPLKYTILSNEEYLSINKAVVYGVLCEPNLANIYIKYLHAHVNDGYCLFIDIIVQIIDGLYLKLLEFPKIQLFWVISVMVDVSGVGFDRLFVSILRRIVGGDFSDGNLWLSCEVVNLLSLKWGSILDEAPFVLGYGLYTYLRLLSDHYRLSRSSRSTELKQKEIGFCVRVLREQFRLCVGIGRDLIRVLQDLVHIPEFRAIWRDLLMNPSSFGVSNFLDISEIYRIRTSSRYFLLRITPEMETQLRFLLTHVKLGAQRRHQAWFARKFLFGPERESIISDIVRFVCCAHHPSNEVLQSEVIPRWAVIGWLLKSCTKKYVEANVKLALFYDWLFFDEKVDNFMNVEPAMLLMVNSIPKYVDLTNSLLEFLLLLVENYDIDRKNVVLKGVSSALSMLVRKGVIASLDVLTTCNLLSPCVKKLLQNFMQKVESVVLSEPQLSATSSLKVPFLPSPNTSCMEIQQHLPDILPAQPVKAGLTSQQNSVSDSIESAASPVIDNVDQVEDVGYLIGKIGDSMKKSSTMGQEIVERIIFLCTRDSSEKLSEMSSEFLAHQIKCELELAGYKLFSPLENLLDSGDVDDEVQSVTATIICAFIFTQHQRIRDMLCCWSKDGCLVGVRLLSYALRLAYEAHEVGYGASSSDEIKTILPLLKCHNDRYFAFMPRKGENIDATMPSDFNDDKEVISKMIDDAYTAYKSFASSEEFPTSPGKLLSIHAMACSLWKNKKFKFVFRDIFSYLSDLSLGDEDLIQLLVSQLEDADVLSMQIDLGLKRYALFGEDVQNALQLIKKSVDWKQADQHKFWGLATSELIVSEFPVEKLLLCWFFSDDLNPTSSGTAFSGLMKMCNSHAPTPEIVGAVMLLPNNKFPDFAAAALSHWACVNQAMLSNSLADFLTKFENKNGVAAFDCDGIVLNKSAVVFLFNYLEAQGGLGNIMLEKLGLNLSDIRPNPENSAISMDTG</sequence>
<dbReference type="InterPro" id="IPR056518">
    <property type="entry name" value="HEAT_Ints3_C"/>
</dbReference>
<evidence type="ECO:0000256" key="2">
    <source>
        <dbReference type="ARBA" id="ARBA00004496"/>
    </source>
</evidence>
<evidence type="ECO:0000256" key="4">
    <source>
        <dbReference type="ARBA" id="ARBA00022490"/>
    </source>
</evidence>
<comment type="similarity">
    <text evidence="3">Belongs to the Integrator subunit 3 family.</text>
</comment>
<dbReference type="PANTHER" id="PTHR13587:SF7">
    <property type="entry name" value="INTEGRATOR COMPLEX SUBUNIT 3"/>
    <property type="match status" value="1"/>
</dbReference>
<comment type="subcellular location">
    <subcellularLocation>
        <location evidence="2">Cytoplasm</location>
    </subcellularLocation>
    <subcellularLocation>
        <location evidence="1">Nucleus</location>
    </subcellularLocation>
</comment>
<dbReference type="Pfam" id="PF10189">
    <property type="entry name" value="Ints3_N"/>
    <property type="match status" value="1"/>
</dbReference>
<dbReference type="Proteomes" id="UP001443914">
    <property type="component" value="Unassembled WGS sequence"/>
</dbReference>
<reference evidence="8" key="1">
    <citation type="submission" date="2024-03" db="EMBL/GenBank/DDBJ databases">
        <title>WGS assembly of Saponaria officinalis var. Norfolk2.</title>
        <authorList>
            <person name="Jenkins J."/>
            <person name="Shu S."/>
            <person name="Grimwood J."/>
            <person name="Barry K."/>
            <person name="Goodstein D."/>
            <person name="Schmutz J."/>
            <person name="Leebens-Mack J."/>
            <person name="Osbourn A."/>
        </authorList>
    </citation>
    <scope>NUCLEOTIDE SEQUENCE [LARGE SCALE GENOMIC DNA]</scope>
    <source>
        <strain evidence="8">JIC</strain>
    </source>
</reference>
<dbReference type="InterPro" id="IPR045334">
    <property type="entry name" value="INTS3"/>
</dbReference>
<evidence type="ECO:0000256" key="5">
    <source>
        <dbReference type="ARBA" id="ARBA00023242"/>
    </source>
</evidence>